<organism evidence="1 2">
    <name type="scientific">Phtheirospermum japonicum</name>
    <dbReference type="NCBI Taxonomy" id="374723"/>
    <lineage>
        <taxon>Eukaryota</taxon>
        <taxon>Viridiplantae</taxon>
        <taxon>Streptophyta</taxon>
        <taxon>Embryophyta</taxon>
        <taxon>Tracheophyta</taxon>
        <taxon>Spermatophyta</taxon>
        <taxon>Magnoliopsida</taxon>
        <taxon>eudicotyledons</taxon>
        <taxon>Gunneridae</taxon>
        <taxon>Pentapetalae</taxon>
        <taxon>asterids</taxon>
        <taxon>lamiids</taxon>
        <taxon>Lamiales</taxon>
        <taxon>Orobanchaceae</taxon>
        <taxon>Orobanchaceae incertae sedis</taxon>
        <taxon>Phtheirospermum</taxon>
    </lineage>
</organism>
<comment type="caution">
    <text evidence="1">The sequence shown here is derived from an EMBL/GenBank/DDBJ whole genome shotgun (WGS) entry which is preliminary data.</text>
</comment>
<gene>
    <name evidence="1" type="ORF">PHJA_000927200</name>
</gene>
<keyword evidence="2" id="KW-1185">Reference proteome</keyword>
<dbReference type="EMBL" id="BMAC01000156">
    <property type="protein sequence ID" value="GFP87835.1"/>
    <property type="molecule type" value="Genomic_DNA"/>
</dbReference>
<dbReference type="Proteomes" id="UP000653305">
    <property type="component" value="Unassembled WGS sequence"/>
</dbReference>
<sequence>MKGTNVFAKCDCCGLTEECTEEYVERVRDHYSGRWICGLCAEAVKYEMMRTEKRIGAEEALNQHTSICKKFKARSPPKNPTEELITAVKHLLLRGLDSPRPSPVRKPGMARTQICQPALDSGCA</sequence>
<dbReference type="PANTHER" id="PTHR33108:SF76">
    <property type="entry name" value="OS06G0199402 PROTEIN"/>
    <property type="match status" value="1"/>
</dbReference>
<reference evidence="1" key="1">
    <citation type="submission" date="2020-07" db="EMBL/GenBank/DDBJ databases">
        <title>Ethylene signaling mediates host invasion by parasitic plants.</title>
        <authorList>
            <person name="Yoshida S."/>
        </authorList>
    </citation>
    <scope>NUCLEOTIDE SEQUENCE</scope>
    <source>
        <strain evidence="1">Okayama</strain>
    </source>
</reference>
<dbReference type="OrthoDB" id="1911663at2759"/>
<dbReference type="Pfam" id="PF07911">
    <property type="entry name" value="DUF1677"/>
    <property type="match status" value="1"/>
</dbReference>
<name>A0A830BWI8_9LAMI</name>
<dbReference type="InterPro" id="IPR012876">
    <property type="entry name" value="DUF1677_pln"/>
</dbReference>
<evidence type="ECO:0000313" key="1">
    <source>
        <dbReference type="EMBL" id="GFP87835.1"/>
    </source>
</evidence>
<protein>
    <submittedName>
        <fullName evidence="1">Uncharacterized protein</fullName>
    </submittedName>
</protein>
<dbReference type="AlphaFoldDB" id="A0A830BWI8"/>
<proteinExistence type="predicted"/>
<accession>A0A830BWI8</accession>
<dbReference type="PANTHER" id="PTHR33108">
    <property type="entry name" value="OS01G0745000 PROTEIN"/>
    <property type="match status" value="1"/>
</dbReference>
<evidence type="ECO:0000313" key="2">
    <source>
        <dbReference type="Proteomes" id="UP000653305"/>
    </source>
</evidence>